<dbReference type="OrthoDB" id="4332189at2"/>
<dbReference type="InterPro" id="IPR028994">
    <property type="entry name" value="Integrin_alpha_N"/>
</dbReference>
<reference evidence="2 3" key="1">
    <citation type="submission" date="2015-05" db="EMBL/GenBank/DDBJ databases">
        <title>Draft Genome assembly of Streptomyces showdoensis.</title>
        <authorList>
            <person name="Thapa K.K."/>
            <person name="Metsa-Ketela M."/>
        </authorList>
    </citation>
    <scope>NUCLEOTIDE SEQUENCE [LARGE SCALE GENOMIC DNA]</scope>
    <source>
        <strain evidence="2 3">ATCC 15227</strain>
    </source>
</reference>
<dbReference type="EMBL" id="LAQS01000056">
    <property type="protein sequence ID" value="KKZ70524.1"/>
    <property type="molecule type" value="Genomic_DNA"/>
</dbReference>
<name>A0A2P2GG78_STREW</name>
<dbReference type="SUPFAM" id="SSF69318">
    <property type="entry name" value="Integrin alpha N-terminal domain"/>
    <property type="match status" value="1"/>
</dbReference>
<dbReference type="NCBIfam" id="NF033679">
    <property type="entry name" value="DNRLRE_dom"/>
    <property type="match status" value="1"/>
</dbReference>
<feature type="region of interest" description="Disordered" evidence="1">
    <location>
        <begin position="37"/>
        <end position="62"/>
    </location>
</feature>
<comment type="caution">
    <text evidence="2">The sequence shown here is derived from an EMBL/GenBank/DDBJ whole genome shotgun (WGS) entry which is preliminary data.</text>
</comment>
<gene>
    <name evidence="2" type="ORF">VO63_28350</name>
</gene>
<sequence length="1071" mass="113978">MPAPPRLLSPFVRTRTRLSLTLGLVLAALTAALLPWWQPNGPTAPGSQTSTEARNASVGPRDEATAVAEAKRTGKKVLVETATTETQLIWAQPNGKMLTQIDALPQRAKNAEGNWAPIDTTLHRTKAAGPLNVSPANAVVPVRFSSGSGGGKAARADRSFSRLPLAEGTSNGTPLAEVELGGHTVTYTWPTALPEPVLDGPRALYPEVFPGVDLLLVARAEGGFGQVLIVKNREAAKNQALSTVKFGMSSKTAVFRQNTAANVIQVLDRSGQEIGSVPTPFAWDSAGRDADKPGAAPRTAVATPADVLKLSGLTGIEPGAKSAQLPVVLDGDGTGELAVGLKVAETKLLSDADTAYPVFIDPPLNTGFLNWTVAYKKYPSSSFWNGTNFSSGTSDARVGYESDTGGLARSFWQMRFSTTYKYAKFDWAYFKVKNNHSWSCTERQMEFWLTGGISSGTTWNAQPSWAKVLHKKSFAHGWSSSCPDEYESFTVTSAAQEAADKGWSNITFGMRATSESDTQTWRKFAATGATLTGEFNRAPTQPTSGTSAPGGACVTGSSGTGVLIGRTNITLKAKGADADGNLSKLRFRFWKDGGSAVDRPLATPDANGWAQVIIPATDPLLKDITANTTFLWDVRSEDSTYPDAGSTSSFFPDGSYPCRLTVDPTAPPQPDITSTVFDEATPDGKTWAKVNFGKPGDFTFTAAGATRFSYGFEGQGYKDTPPPVNGKVTLKDVAPPHAGPIQINVFAYDANGNQSLRGDYSFYLPPRDTADGPMDTGGDGVADLLVLYPDGKLKNCVGAPADPAVPGTGGELYSCLSASYVTAGKKTDPPNHWIDAAGNASLIAHYNDVYPGDGSTDLFAVTPDKQFWLYPGDGYGSFNVDQRIKIRLPSNAPAPSTWTQMKAIGDVTGDKNPDIALRAGNAFWILSGYTGATFQTATLMEGTAWARRDIVNIADMNKDGTPDLLWRNLDNGNMYARHGKPGPVTGSVDLESIKVAANSLNGDVAFGTNWTEANVTTAIGLPDVNKDGVPDIWARFGDTGNIKLYYPSTTNTNAPVRTVLAVDWRTIRAFG</sequence>
<evidence type="ECO:0000313" key="3">
    <source>
        <dbReference type="Proteomes" id="UP000265325"/>
    </source>
</evidence>
<proteinExistence type="predicted"/>
<evidence type="ECO:0000313" key="2">
    <source>
        <dbReference type="EMBL" id="KKZ70524.1"/>
    </source>
</evidence>
<accession>A0A2P2GG78</accession>
<protein>
    <submittedName>
        <fullName evidence="2">SWM_repeat domain containing protein</fullName>
    </submittedName>
</protein>
<feature type="compositionally biased region" description="Polar residues" evidence="1">
    <location>
        <begin position="45"/>
        <end position="54"/>
    </location>
</feature>
<evidence type="ECO:0000256" key="1">
    <source>
        <dbReference type="SAM" id="MobiDB-lite"/>
    </source>
</evidence>
<dbReference type="AlphaFoldDB" id="A0A2P2GG78"/>
<organism evidence="2 3">
    <name type="scientific">Streptomyces showdoensis</name>
    <dbReference type="NCBI Taxonomy" id="68268"/>
    <lineage>
        <taxon>Bacteria</taxon>
        <taxon>Bacillati</taxon>
        <taxon>Actinomycetota</taxon>
        <taxon>Actinomycetes</taxon>
        <taxon>Kitasatosporales</taxon>
        <taxon>Streptomycetaceae</taxon>
        <taxon>Streptomyces</taxon>
    </lineage>
</organism>
<keyword evidence="3" id="KW-1185">Reference proteome</keyword>
<dbReference type="Proteomes" id="UP000265325">
    <property type="component" value="Unassembled WGS sequence"/>
</dbReference>